<accession>A0A2P6N6M2</accession>
<feature type="non-terminal residue" evidence="1">
    <location>
        <position position="1"/>
    </location>
</feature>
<evidence type="ECO:0000313" key="2">
    <source>
        <dbReference type="Proteomes" id="UP000241769"/>
    </source>
</evidence>
<protein>
    <submittedName>
        <fullName evidence="1">Uncharacterized protein</fullName>
    </submittedName>
</protein>
<dbReference type="EMBL" id="MDYQ01000178">
    <property type="protein sequence ID" value="PRP79605.1"/>
    <property type="molecule type" value="Genomic_DNA"/>
</dbReference>
<dbReference type="Proteomes" id="UP000241769">
    <property type="component" value="Unassembled WGS sequence"/>
</dbReference>
<name>A0A2P6N6M2_9EUKA</name>
<comment type="caution">
    <text evidence="1">The sequence shown here is derived from an EMBL/GenBank/DDBJ whole genome shotgun (WGS) entry which is preliminary data.</text>
</comment>
<evidence type="ECO:0000313" key="1">
    <source>
        <dbReference type="EMBL" id="PRP79605.1"/>
    </source>
</evidence>
<reference evidence="1 2" key="1">
    <citation type="journal article" date="2018" name="Genome Biol. Evol.">
        <title>Multiple Roots of Fruiting Body Formation in Amoebozoa.</title>
        <authorList>
            <person name="Hillmann F."/>
            <person name="Forbes G."/>
            <person name="Novohradska S."/>
            <person name="Ferling I."/>
            <person name="Riege K."/>
            <person name="Groth M."/>
            <person name="Westermann M."/>
            <person name="Marz M."/>
            <person name="Spaller T."/>
            <person name="Winckler T."/>
            <person name="Schaap P."/>
            <person name="Glockner G."/>
        </authorList>
    </citation>
    <scope>NUCLEOTIDE SEQUENCE [LARGE SCALE GENOMIC DNA]</scope>
    <source>
        <strain evidence="1 2">Jena</strain>
    </source>
</reference>
<organism evidence="1 2">
    <name type="scientific">Planoprotostelium fungivorum</name>
    <dbReference type="NCBI Taxonomy" id="1890364"/>
    <lineage>
        <taxon>Eukaryota</taxon>
        <taxon>Amoebozoa</taxon>
        <taxon>Evosea</taxon>
        <taxon>Variosea</taxon>
        <taxon>Cavosteliida</taxon>
        <taxon>Cavosteliaceae</taxon>
        <taxon>Planoprotostelium</taxon>
    </lineage>
</organism>
<gene>
    <name evidence="1" type="ORF">PROFUN_14539</name>
</gene>
<sequence length="134" mass="14910">LSPWSSVPPGQSVCLHPFLFEEPATLGLYRLLGSVEIQKERDHHPLQLNPEGNPDNVIPSSQLSPNCKAVGFRVLPQRYIRLGPAFFRKVGLGNPDQIGIFRSRTTWSGSAKQGLTHSKKSSLLFGSRNRNYNT</sequence>
<proteinExistence type="predicted"/>
<dbReference type="AlphaFoldDB" id="A0A2P6N6M2"/>
<keyword evidence="2" id="KW-1185">Reference proteome</keyword>
<dbReference type="InParanoid" id="A0A2P6N6M2"/>